<dbReference type="GO" id="GO:0009117">
    <property type="term" value="P:nucleotide metabolic process"/>
    <property type="evidence" value="ECO:0007669"/>
    <property type="project" value="TreeGrafter"/>
</dbReference>
<keyword evidence="6" id="KW-1185">Reference proteome</keyword>
<evidence type="ECO:0000256" key="3">
    <source>
        <dbReference type="PROSITE-ProRule" id="PRU00464"/>
    </source>
</evidence>
<dbReference type="InterPro" id="IPR036265">
    <property type="entry name" value="HIT-like_sf"/>
</dbReference>
<dbReference type="PROSITE" id="PS00892">
    <property type="entry name" value="HIT_1"/>
    <property type="match status" value="1"/>
</dbReference>
<dbReference type="STRING" id="212602.A0A420HT16"/>
<reference evidence="5 6" key="1">
    <citation type="journal article" date="2018" name="BMC Genomics">
        <title>Comparative genome analyses reveal sequence features reflecting distinct modes of host-adaptation between dicot and monocot powdery mildew.</title>
        <authorList>
            <person name="Wu Y."/>
            <person name="Ma X."/>
            <person name="Pan Z."/>
            <person name="Kale S.D."/>
            <person name="Song Y."/>
            <person name="King H."/>
            <person name="Zhang Q."/>
            <person name="Presley C."/>
            <person name="Deng X."/>
            <person name="Wei C.I."/>
            <person name="Xiao S."/>
        </authorList>
    </citation>
    <scope>NUCLEOTIDE SEQUENCE [LARGE SCALE GENOMIC DNA]</scope>
    <source>
        <strain evidence="5">UMSG2</strain>
    </source>
</reference>
<dbReference type="PROSITE" id="PS51084">
    <property type="entry name" value="HIT_2"/>
    <property type="match status" value="1"/>
</dbReference>
<comment type="caution">
    <text evidence="5">The sequence shown here is derived from an EMBL/GenBank/DDBJ whole genome shotgun (WGS) entry which is preliminary data.</text>
</comment>
<accession>A0A420HT16</accession>
<dbReference type="PANTHER" id="PTHR46648:SF2">
    <property type="entry name" value="HIT DOMAIN-CONTAINING PROTEIN"/>
    <property type="match status" value="1"/>
</dbReference>
<evidence type="ECO:0000313" key="5">
    <source>
        <dbReference type="EMBL" id="RKF60547.1"/>
    </source>
</evidence>
<feature type="active site" description="Tele-AMP-histidine intermediate" evidence="1">
    <location>
        <position position="115"/>
    </location>
</feature>
<dbReference type="AlphaFoldDB" id="A0A420HT16"/>
<feature type="short sequence motif" description="Histidine triad motif" evidence="2 3">
    <location>
        <begin position="113"/>
        <end position="117"/>
    </location>
</feature>
<dbReference type="Gene3D" id="3.30.428.10">
    <property type="entry name" value="HIT-like"/>
    <property type="match status" value="1"/>
</dbReference>
<evidence type="ECO:0000256" key="2">
    <source>
        <dbReference type="PIRSR" id="PIRSR601310-3"/>
    </source>
</evidence>
<evidence type="ECO:0000256" key="1">
    <source>
        <dbReference type="PIRSR" id="PIRSR601310-1"/>
    </source>
</evidence>
<dbReference type="OrthoDB" id="1915375at2759"/>
<dbReference type="EMBL" id="MCFK01005009">
    <property type="protein sequence ID" value="RKF60547.1"/>
    <property type="molecule type" value="Genomic_DNA"/>
</dbReference>
<evidence type="ECO:0000259" key="4">
    <source>
        <dbReference type="PROSITE" id="PS51084"/>
    </source>
</evidence>
<name>A0A420HT16_9PEZI</name>
<sequence length="172" mass="19543">MTSCPFCNIAKHFPPSPAQNIDARHYKISPPAYVILSTPLCLAFLDILPLSSGHVLLTTRQHREKISDVKDEEARELGVWLSKLSRALASVTDVWDWNILQNNGAAATQVINHVHFHIIPRPEFTPETRNKSFTMFGIGYRSQLEHCEATELVRRLKLEITKEISGSKREKL</sequence>
<dbReference type="Proteomes" id="UP000286134">
    <property type="component" value="Unassembled WGS sequence"/>
</dbReference>
<proteinExistence type="predicted"/>
<dbReference type="InterPro" id="IPR011146">
    <property type="entry name" value="HIT-like"/>
</dbReference>
<gene>
    <name evidence="5" type="ORF">OnM2_050036</name>
</gene>
<dbReference type="InterPro" id="IPR001310">
    <property type="entry name" value="Histidine_triad_HIT"/>
</dbReference>
<dbReference type="GO" id="GO:0003824">
    <property type="term" value="F:catalytic activity"/>
    <property type="evidence" value="ECO:0007669"/>
    <property type="project" value="InterPro"/>
</dbReference>
<protein>
    <submittedName>
        <fullName evidence="5">Hit family protein 1</fullName>
    </submittedName>
</protein>
<dbReference type="SUPFAM" id="SSF54197">
    <property type="entry name" value="HIT-like"/>
    <property type="match status" value="1"/>
</dbReference>
<dbReference type="PANTHER" id="PTHR46648">
    <property type="entry name" value="HIT FAMILY PROTEIN 1"/>
    <property type="match status" value="1"/>
</dbReference>
<dbReference type="InterPro" id="IPR019808">
    <property type="entry name" value="Histidine_triad_CS"/>
</dbReference>
<evidence type="ECO:0000313" key="6">
    <source>
        <dbReference type="Proteomes" id="UP000286134"/>
    </source>
</evidence>
<organism evidence="5 6">
    <name type="scientific">Erysiphe neolycopersici</name>
    <dbReference type="NCBI Taxonomy" id="212602"/>
    <lineage>
        <taxon>Eukaryota</taxon>
        <taxon>Fungi</taxon>
        <taxon>Dikarya</taxon>
        <taxon>Ascomycota</taxon>
        <taxon>Pezizomycotina</taxon>
        <taxon>Leotiomycetes</taxon>
        <taxon>Erysiphales</taxon>
        <taxon>Erysiphaceae</taxon>
        <taxon>Erysiphe</taxon>
    </lineage>
</organism>
<dbReference type="Pfam" id="PF01230">
    <property type="entry name" value="HIT"/>
    <property type="match status" value="1"/>
</dbReference>
<feature type="domain" description="HIT" evidence="4">
    <location>
        <begin position="21"/>
        <end position="133"/>
    </location>
</feature>